<dbReference type="AlphaFoldDB" id="A0A7W8D3N4"/>
<dbReference type="Proteomes" id="UP000521313">
    <property type="component" value="Unassembled WGS sequence"/>
</dbReference>
<comment type="caution">
    <text evidence="7">The sequence shown here is derived from an EMBL/GenBank/DDBJ whole genome shotgun (WGS) entry which is preliminary data.</text>
</comment>
<accession>A0A7W8D3N4</accession>
<evidence type="ECO:0000259" key="6">
    <source>
        <dbReference type="Pfam" id="PF06803"/>
    </source>
</evidence>
<evidence type="ECO:0000313" key="7">
    <source>
        <dbReference type="EMBL" id="MBB5185343.1"/>
    </source>
</evidence>
<name>A0A7W8D3N4_9FIRM</name>
<dbReference type="RefSeq" id="WP_183376204.1">
    <property type="nucleotide sequence ID" value="NZ_JACHHD010000013.1"/>
</dbReference>
<keyword evidence="2 5" id="KW-0812">Transmembrane</keyword>
<feature type="transmembrane region" description="Helical" evidence="5">
    <location>
        <begin position="75"/>
        <end position="92"/>
    </location>
</feature>
<keyword evidence="4 5" id="KW-0472">Membrane</keyword>
<reference evidence="7 8" key="1">
    <citation type="submission" date="2020-08" db="EMBL/GenBank/DDBJ databases">
        <title>Genomic Encyclopedia of Type Strains, Phase IV (KMG-IV): sequencing the most valuable type-strain genomes for metagenomic binning, comparative biology and taxonomic classification.</title>
        <authorList>
            <person name="Goeker M."/>
        </authorList>
    </citation>
    <scope>NUCLEOTIDE SEQUENCE [LARGE SCALE GENOMIC DNA]</scope>
    <source>
        <strain evidence="7 8">DSM 26963</strain>
    </source>
</reference>
<evidence type="ECO:0000256" key="2">
    <source>
        <dbReference type="ARBA" id="ARBA00022692"/>
    </source>
</evidence>
<proteinExistence type="predicted"/>
<keyword evidence="3 5" id="KW-1133">Transmembrane helix</keyword>
<organism evidence="7 8">
    <name type="scientific">Faecalicoccus acidiformans</name>
    <dbReference type="NCBI Taxonomy" id="915173"/>
    <lineage>
        <taxon>Bacteria</taxon>
        <taxon>Bacillati</taxon>
        <taxon>Bacillota</taxon>
        <taxon>Erysipelotrichia</taxon>
        <taxon>Erysipelotrichales</taxon>
        <taxon>Erysipelotrichaceae</taxon>
        <taxon>Faecalicoccus</taxon>
    </lineage>
</organism>
<evidence type="ECO:0000313" key="8">
    <source>
        <dbReference type="Proteomes" id="UP000521313"/>
    </source>
</evidence>
<feature type="domain" description="DUF1232" evidence="6">
    <location>
        <begin position="80"/>
        <end position="115"/>
    </location>
</feature>
<protein>
    <submittedName>
        <fullName evidence="7">Uncharacterized membrane protein YkvA (DUF1232 family)</fullName>
    </submittedName>
</protein>
<dbReference type="Pfam" id="PF06803">
    <property type="entry name" value="DUF1232"/>
    <property type="match status" value="1"/>
</dbReference>
<dbReference type="EMBL" id="JACHHD010000013">
    <property type="protein sequence ID" value="MBB5185343.1"/>
    <property type="molecule type" value="Genomic_DNA"/>
</dbReference>
<evidence type="ECO:0000256" key="5">
    <source>
        <dbReference type="SAM" id="Phobius"/>
    </source>
</evidence>
<evidence type="ECO:0000256" key="3">
    <source>
        <dbReference type="ARBA" id="ARBA00022989"/>
    </source>
</evidence>
<evidence type="ECO:0000256" key="1">
    <source>
        <dbReference type="ARBA" id="ARBA00004127"/>
    </source>
</evidence>
<gene>
    <name evidence="7" type="ORF">HNQ43_001397</name>
</gene>
<comment type="subcellular location">
    <subcellularLocation>
        <location evidence="1">Endomembrane system</location>
        <topology evidence="1">Multi-pass membrane protein</topology>
    </subcellularLocation>
</comment>
<evidence type="ECO:0000256" key="4">
    <source>
        <dbReference type="ARBA" id="ARBA00023136"/>
    </source>
</evidence>
<dbReference type="InterPro" id="IPR010652">
    <property type="entry name" value="DUF1232"/>
</dbReference>
<sequence length="143" mass="16248">MNEQKKMISEEQAEKALTSGYEEAKEILKDKDELERLLQRLEKKLEKVPYIGTQLSVIPVLASLLKSYIQGEYKDVPIGTILAIISALIYFVSPIDILPDSIPIVGYFDDAAVVAACWKLVESDVKEYRAWREKNGKEEDLDI</sequence>
<dbReference type="GO" id="GO:0012505">
    <property type="term" value="C:endomembrane system"/>
    <property type="evidence" value="ECO:0007669"/>
    <property type="project" value="UniProtKB-SubCell"/>
</dbReference>